<sequence>MLLLYINFPSHLHLIYCSTDMYLSSIKCTHINKLNNTISSHFFTSQDAPLLLFLHLYKGFYQYHNCMADN</sequence>
<organism evidence="1 2">
    <name type="scientific">Vigna angularis var. angularis</name>
    <dbReference type="NCBI Taxonomy" id="157739"/>
    <lineage>
        <taxon>Eukaryota</taxon>
        <taxon>Viridiplantae</taxon>
        <taxon>Streptophyta</taxon>
        <taxon>Embryophyta</taxon>
        <taxon>Tracheophyta</taxon>
        <taxon>Spermatophyta</taxon>
        <taxon>Magnoliopsida</taxon>
        <taxon>eudicotyledons</taxon>
        <taxon>Gunneridae</taxon>
        <taxon>Pentapetalae</taxon>
        <taxon>rosids</taxon>
        <taxon>fabids</taxon>
        <taxon>Fabales</taxon>
        <taxon>Fabaceae</taxon>
        <taxon>Papilionoideae</taxon>
        <taxon>50 kb inversion clade</taxon>
        <taxon>NPAAA clade</taxon>
        <taxon>indigoferoid/millettioid clade</taxon>
        <taxon>Phaseoleae</taxon>
        <taxon>Vigna</taxon>
    </lineage>
</organism>
<evidence type="ECO:0000313" key="1">
    <source>
        <dbReference type="EMBL" id="BAT92331.1"/>
    </source>
</evidence>
<proteinExistence type="predicted"/>
<gene>
    <name evidence="1" type="primary">Vigan.07G102800</name>
    <name evidence="1" type="ORF">VIGAN_07102800</name>
</gene>
<name>A0A0S3SHR3_PHAAN</name>
<protein>
    <submittedName>
        <fullName evidence="1">Uncharacterized protein</fullName>
    </submittedName>
</protein>
<dbReference type="Proteomes" id="UP000291084">
    <property type="component" value="Chromosome 7"/>
</dbReference>
<evidence type="ECO:0000313" key="2">
    <source>
        <dbReference type="Proteomes" id="UP000291084"/>
    </source>
</evidence>
<dbReference type="EMBL" id="AP015040">
    <property type="protein sequence ID" value="BAT92331.1"/>
    <property type="molecule type" value="Genomic_DNA"/>
</dbReference>
<accession>A0A0S3SHR3</accession>
<reference evidence="1 2" key="1">
    <citation type="journal article" date="2015" name="Sci. Rep.">
        <title>The power of single molecule real-time sequencing technology in the de novo assembly of a eukaryotic genome.</title>
        <authorList>
            <person name="Sakai H."/>
            <person name="Naito K."/>
            <person name="Ogiso-Tanaka E."/>
            <person name="Takahashi Y."/>
            <person name="Iseki K."/>
            <person name="Muto C."/>
            <person name="Satou K."/>
            <person name="Teruya K."/>
            <person name="Shiroma A."/>
            <person name="Shimoji M."/>
            <person name="Hirano T."/>
            <person name="Itoh T."/>
            <person name="Kaga A."/>
            <person name="Tomooka N."/>
        </authorList>
    </citation>
    <scope>NUCLEOTIDE SEQUENCE [LARGE SCALE GENOMIC DNA]</scope>
    <source>
        <strain evidence="2">cv. Shumari</strain>
    </source>
</reference>
<dbReference type="AlphaFoldDB" id="A0A0S3SHR3"/>
<keyword evidence="2" id="KW-1185">Reference proteome</keyword>